<sequence length="222" mass="25099">MTLCSSRPDGGLGPYYTNGTTHVLTTCFDDVILEPLGSWVFLLFTGVLFLVMLRRRTADPNYLERQDIEMIPSESGLRPKPTLGSRTRTILCWGGKWPKTRLALLIIDDFLLVAILAMQILEVARLAVDGQGVGLLPFTFIPPIIILVSTHIPTPAWIKLASYGKVKKLIGEAVYNGVDSKYPYSDRLIDNIVLVCLYWSFLQCYIHQVVLEYIRYEWGVFP</sequence>
<dbReference type="AlphaFoldDB" id="A0A427YTQ3"/>
<feature type="transmembrane region" description="Helical" evidence="1">
    <location>
        <begin position="102"/>
        <end position="121"/>
    </location>
</feature>
<evidence type="ECO:0000313" key="3">
    <source>
        <dbReference type="Proteomes" id="UP000279259"/>
    </source>
</evidence>
<protein>
    <submittedName>
        <fullName evidence="2">Uncharacterized protein</fullName>
    </submittedName>
</protein>
<comment type="caution">
    <text evidence="2">The sequence shown here is derived from an EMBL/GenBank/DDBJ whole genome shotgun (WGS) entry which is preliminary data.</text>
</comment>
<keyword evidence="1" id="KW-0812">Transmembrane</keyword>
<evidence type="ECO:0000313" key="2">
    <source>
        <dbReference type="EMBL" id="RSH94524.1"/>
    </source>
</evidence>
<keyword evidence="1" id="KW-0472">Membrane</keyword>
<keyword evidence="1" id="KW-1133">Transmembrane helix</keyword>
<dbReference type="Proteomes" id="UP000279259">
    <property type="component" value="Unassembled WGS sequence"/>
</dbReference>
<organism evidence="2 3">
    <name type="scientific">Saitozyma podzolica</name>
    <dbReference type="NCBI Taxonomy" id="1890683"/>
    <lineage>
        <taxon>Eukaryota</taxon>
        <taxon>Fungi</taxon>
        <taxon>Dikarya</taxon>
        <taxon>Basidiomycota</taxon>
        <taxon>Agaricomycotina</taxon>
        <taxon>Tremellomycetes</taxon>
        <taxon>Tremellales</taxon>
        <taxon>Trimorphomycetaceae</taxon>
        <taxon>Saitozyma</taxon>
    </lineage>
</organism>
<gene>
    <name evidence="2" type="ORF">EHS25_004327</name>
</gene>
<dbReference type="OrthoDB" id="5399848at2759"/>
<reference evidence="2 3" key="1">
    <citation type="submission" date="2018-11" db="EMBL/GenBank/DDBJ databases">
        <title>Genome sequence of Saitozyma podzolica DSM 27192.</title>
        <authorList>
            <person name="Aliyu H."/>
            <person name="Gorte O."/>
            <person name="Ochsenreither K."/>
        </authorList>
    </citation>
    <scope>NUCLEOTIDE SEQUENCE [LARGE SCALE GENOMIC DNA]</scope>
    <source>
        <strain evidence="2 3">DSM 27192</strain>
    </source>
</reference>
<evidence type="ECO:0000256" key="1">
    <source>
        <dbReference type="SAM" id="Phobius"/>
    </source>
</evidence>
<name>A0A427YTQ3_9TREE</name>
<proteinExistence type="predicted"/>
<feature type="transmembrane region" description="Helical" evidence="1">
    <location>
        <begin position="36"/>
        <end position="53"/>
    </location>
</feature>
<accession>A0A427YTQ3</accession>
<feature type="transmembrane region" description="Helical" evidence="1">
    <location>
        <begin position="133"/>
        <end position="158"/>
    </location>
</feature>
<dbReference type="EMBL" id="RSCD01000002">
    <property type="protein sequence ID" value="RSH94524.1"/>
    <property type="molecule type" value="Genomic_DNA"/>
</dbReference>
<keyword evidence="3" id="KW-1185">Reference proteome</keyword>